<dbReference type="EMBL" id="AP019563">
    <property type="protein sequence ID" value="BBJ31027.1"/>
    <property type="molecule type" value="Genomic_DNA"/>
</dbReference>
<dbReference type="Proteomes" id="UP000321183">
    <property type="component" value="Chromosome"/>
</dbReference>
<name>A0A510GFJ0_9RICK</name>
<reference evidence="1 2" key="1">
    <citation type="submission" date="2019-04" db="EMBL/GenBank/DDBJ databases">
        <title>Draft genome sequence of Rickettsia asiatica Maytaro1284.</title>
        <authorList>
            <person name="Thu M."/>
            <person name="Qiu Y."/>
            <person name="Nakao R."/>
        </authorList>
    </citation>
    <scope>NUCLEOTIDE SEQUENCE [LARGE SCALE GENOMIC DNA]</scope>
    <source>
        <strain evidence="1 2">Maytaro1284</strain>
    </source>
</reference>
<organism evidence="1 2">
    <name type="scientific">Rickettsia asiatica</name>
    <dbReference type="NCBI Taxonomy" id="238800"/>
    <lineage>
        <taxon>Bacteria</taxon>
        <taxon>Pseudomonadati</taxon>
        <taxon>Pseudomonadota</taxon>
        <taxon>Alphaproteobacteria</taxon>
        <taxon>Rickettsiales</taxon>
        <taxon>Rickettsiaceae</taxon>
        <taxon>Rickettsieae</taxon>
        <taxon>Rickettsia</taxon>
        <taxon>spotted fever group</taxon>
    </lineage>
</organism>
<dbReference type="KEGG" id="ras:RAS_01360"/>
<dbReference type="Pfam" id="PF22203">
    <property type="entry name" value="Sca2"/>
    <property type="match status" value="1"/>
</dbReference>
<dbReference type="InterPro" id="IPR054014">
    <property type="entry name" value="Sca2"/>
</dbReference>
<evidence type="ECO:0000313" key="1">
    <source>
        <dbReference type="EMBL" id="BBJ31027.1"/>
    </source>
</evidence>
<keyword evidence="2" id="KW-1185">Reference proteome</keyword>
<dbReference type="AlphaFoldDB" id="A0A510GFJ0"/>
<protein>
    <submittedName>
        <fullName evidence="1">Uncharacterized protein</fullName>
    </submittedName>
</protein>
<sequence>MMLGKKSYYIDNNIIPNADELMNEFKIGKIKANSYIEQIRAGIEPVSK</sequence>
<accession>A0A510GFJ0</accession>
<evidence type="ECO:0000313" key="2">
    <source>
        <dbReference type="Proteomes" id="UP000321183"/>
    </source>
</evidence>
<gene>
    <name evidence="1" type="ORF">RAS_01360</name>
</gene>
<proteinExistence type="predicted"/>